<evidence type="ECO:0000313" key="4">
    <source>
        <dbReference type="EMBL" id="CPR10899.1"/>
    </source>
</evidence>
<dbReference type="RefSeq" id="WP_085183363.1">
    <property type="nucleotide sequence ID" value="NZ_CSTD01000002.1"/>
</dbReference>
<keyword evidence="2" id="KW-0547">Nucleotide-binding</keyword>
<feature type="binding site" evidence="2">
    <location>
        <begin position="146"/>
        <end position="153"/>
    </location>
    <ligand>
        <name>ATP</name>
        <dbReference type="ChEBI" id="CHEBI:30616"/>
    </ligand>
</feature>
<dbReference type="InterPro" id="IPR040198">
    <property type="entry name" value="Fido_containing"/>
</dbReference>
<dbReference type="Proteomes" id="UP000198875">
    <property type="component" value="Unassembled WGS sequence"/>
</dbReference>
<evidence type="ECO:0000313" key="5">
    <source>
        <dbReference type="Proteomes" id="UP000198875"/>
    </source>
</evidence>
<name>A0A0U0W8Z6_MYCBE</name>
<dbReference type="InterPro" id="IPR003812">
    <property type="entry name" value="Fido"/>
</dbReference>
<dbReference type="Gene3D" id="1.10.3290.10">
    <property type="entry name" value="Fido-like domain"/>
    <property type="match status" value="1"/>
</dbReference>
<proteinExistence type="predicted"/>
<dbReference type="PANTHER" id="PTHR13504:SF39">
    <property type="entry name" value="CELL FILAMENTATION PROTEIN"/>
    <property type="match status" value="1"/>
</dbReference>
<sequence length="207" mass="23715">MPLTPDYGETPLAHDELTALLPEVIDVLDKPITRAAVYDLEQGLQDRVFDELMPSALDGSLPLDELLSDYFVRNLHTRMFGPVWNWAGRWRRLELNIGVAPEQIAVDLRNALDTIAYRWEHTNDWTPRQLGIVVHAETVRIHPFVDGNGRTTRLLADLVFAAVQNPTELQYDWELDKTRYIELLRAYDAQRDVADLAAFVNVEPIEP</sequence>
<organism evidence="4 5">
    <name type="scientific">Mycobacterium bohemicum DSM 44277</name>
    <dbReference type="NCBI Taxonomy" id="1236609"/>
    <lineage>
        <taxon>Bacteria</taxon>
        <taxon>Bacillati</taxon>
        <taxon>Actinomycetota</taxon>
        <taxon>Actinomycetes</taxon>
        <taxon>Mycobacteriales</taxon>
        <taxon>Mycobacteriaceae</taxon>
        <taxon>Mycobacterium</taxon>
    </lineage>
</organism>
<keyword evidence="2" id="KW-0067">ATP-binding</keyword>
<dbReference type="Pfam" id="PF02661">
    <property type="entry name" value="Fic"/>
    <property type="match status" value="1"/>
</dbReference>
<dbReference type="GO" id="GO:0005524">
    <property type="term" value="F:ATP binding"/>
    <property type="evidence" value="ECO:0007669"/>
    <property type="project" value="UniProtKB-KW"/>
</dbReference>
<evidence type="ECO:0000256" key="2">
    <source>
        <dbReference type="PIRSR" id="PIRSR640198-2"/>
    </source>
</evidence>
<protein>
    <submittedName>
        <fullName evidence="4">Fic/DOC family protein</fullName>
    </submittedName>
</protein>
<dbReference type="InterPro" id="IPR036597">
    <property type="entry name" value="Fido-like_dom_sf"/>
</dbReference>
<evidence type="ECO:0000259" key="3">
    <source>
        <dbReference type="PROSITE" id="PS51459"/>
    </source>
</evidence>
<feature type="active site" evidence="1">
    <location>
        <position position="142"/>
    </location>
</feature>
<dbReference type="SUPFAM" id="SSF140931">
    <property type="entry name" value="Fic-like"/>
    <property type="match status" value="1"/>
</dbReference>
<dbReference type="OrthoDB" id="9813719at2"/>
<dbReference type="AlphaFoldDB" id="A0A0U0W8Z6"/>
<reference evidence="4 5" key="1">
    <citation type="submission" date="2015-03" db="EMBL/GenBank/DDBJ databases">
        <authorList>
            <person name="Murphy D."/>
        </authorList>
    </citation>
    <scope>NUCLEOTIDE SEQUENCE [LARGE SCALE GENOMIC DNA]</scope>
    <source>
        <strain evidence="4 5">DSM 44277</strain>
    </source>
</reference>
<evidence type="ECO:0000256" key="1">
    <source>
        <dbReference type="PIRSR" id="PIRSR640198-1"/>
    </source>
</evidence>
<accession>A0A0U0W8Z6</accession>
<feature type="domain" description="Fido" evidence="3">
    <location>
        <begin position="67"/>
        <end position="202"/>
    </location>
</feature>
<dbReference type="EMBL" id="CSTD01000002">
    <property type="protein sequence ID" value="CPR10899.1"/>
    <property type="molecule type" value="Genomic_DNA"/>
</dbReference>
<gene>
    <name evidence="4" type="ORF">BN971_02173</name>
</gene>
<dbReference type="PANTHER" id="PTHR13504">
    <property type="entry name" value="FIDO DOMAIN-CONTAINING PROTEIN DDB_G0283145"/>
    <property type="match status" value="1"/>
</dbReference>
<dbReference type="PROSITE" id="PS51459">
    <property type="entry name" value="FIDO"/>
    <property type="match status" value="1"/>
</dbReference>